<dbReference type="Pfam" id="PF19458">
    <property type="entry name" value="DUF5995"/>
    <property type="match status" value="1"/>
</dbReference>
<dbReference type="RefSeq" id="WP_348710115.1">
    <property type="nucleotide sequence ID" value="NZ_CAXIXY010000003.1"/>
</dbReference>
<evidence type="ECO:0000313" key="1">
    <source>
        <dbReference type="EMBL" id="CAL2077339.1"/>
    </source>
</evidence>
<reference evidence="1 2" key="1">
    <citation type="submission" date="2024-05" db="EMBL/GenBank/DDBJ databases">
        <authorList>
            <person name="Duchaud E."/>
        </authorList>
    </citation>
    <scope>NUCLEOTIDE SEQUENCE [LARGE SCALE GENOMIC DNA]</scope>
    <source>
        <strain evidence="1">Ena-SAMPLE-TAB-13-05-2024-13:56:06:370-140302</strain>
    </source>
</reference>
<protein>
    <submittedName>
        <fullName evidence="1">Uncharacterized protein</fullName>
    </submittedName>
</protein>
<keyword evidence="2" id="KW-1185">Reference proteome</keyword>
<dbReference type="InterPro" id="IPR046037">
    <property type="entry name" value="DUF5995"/>
</dbReference>
<proteinExistence type="predicted"/>
<sequence>MKPIHNIDDVIAVLQDIIDTSIQEKSPLGYFAALYQKVTIKVKEGIQNGVFEDGPRMEKLDIIFAKRYIDAYYDFSQNKTVTSSWLKAFMLSKKFWPIVLQHLLIGMNAHINLDLGIAAAQVSEGQPIENLKNDFDKINEILSSLVTDVENDLATIWPFLRKILKFTRKVDNFLVDFSMEIARDGAWNFAVHLANTSPSDLDKVIQKRDKKVADIASLISNPGLIANVTFGIIRLGERGTVPQKIKDLMH</sequence>
<comment type="caution">
    <text evidence="1">The sequence shown here is derived from an EMBL/GenBank/DDBJ whole genome shotgun (WGS) entry which is preliminary data.</text>
</comment>
<organism evidence="1 2">
    <name type="scientific">Tenacibaculum platacis</name>
    <dbReference type="NCBI Taxonomy" id="3137852"/>
    <lineage>
        <taxon>Bacteria</taxon>
        <taxon>Pseudomonadati</taxon>
        <taxon>Bacteroidota</taxon>
        <taxon>Flavobacteriia</taxon>
        <taxon>Flavobacteriales</taxon>
        <taxon>Flavobacteriaceae</taxon>
        <taxon>Tenacibaculum</taxon>
    </lineage>
</organism>
<gene>
    <name evidence="1" type="ORF">T190607A01A_10515</name>
</gene>
<dbReference type="Proteomes" id="UP001497416">
    <property type="component" value="Unassembled WGS sequence"/>
</dbReference>
<evidence type="ECO:0000313" key="2">
    <source>
        <dbReference type="Proteomes" id="UP001497416"/>
    </source>
</evidence>
<accession>A0ABP1EGN6</accession>
<name>A0ABP1EGN6_9FLAO</name>
<dbReference type="EMBL" id="CAXIXY010000003">
    <property type="protein sequence ID" value="CAL2077339.1"/>
    <property type="molecule type" value="Genomic_DNA"/>
</dbReference>